<comment type="function">
    <text evidence="1 12">Required for the export of heme to the periplasm for the biogenesis of c-type cytochromes.</text>
</comment>
<protein>
    <recommendedName>
        <fullName evidence="4 12">Heme exporter protein B</fullName>
    </recommendedName>
</protein>
<evidence type="ECO:0000256" key="12">
    <source>
        <dbReference type="PIRNR" id="PIRNR002764"/>
    </source>
</evidence>
<feature type="transmembrane region" description="Helical" evidence="13">
    <location>
        <begin position="95"/>
        <end position="119"/>
    </location>
</feature>
<evidence type="ECO:0000256" key="7">
    <source>
        <dbReference type="ARBA" id="ARBA00022519"/>
    </source>
</evidence>
<dbReference type="Pfam" id="PF03379">
    <property type="entry name" value="CcmB"/>
    <property type="match status" value="1"/>
</dbReference>
<evidence type="ECO:0000256" key="9">
    <source>
        <dbReference type="ARBA" id="ARBA00022748"/>
    </source>
</evidence>
<dbReference type="AlphaFoldDB" id="A0A917N8Y0"/>
<dbReference type="OrthoDB" id="9799895at2"/>
<dbReference type="Proteomes" id="UP000630149">
    <property type="component" value="Unassembled WGS sequence"/>
</dbReference>
<keyword evidence="7 12" id="KW-0997">Cell inner membrane</keyword>
<feature type="transmembrane region" description="Helical" evidence="13">
    <location>
        <begin position="131"/>
        <end position="154"/>
    </location>
</feature>
<keyword evidence="6 12" id="KW-1003">Cell membrane</keyword>
<evidence type="ECO:0000256" key="5">
    <source>
        <dbReference type="ARBA" id="ARBA00022448"/>
    </source>
</evidence>
<evidence type="ECO:0000256" key="1">
    <source>
        <dbReference type="ARBA" id="ARBA00002442"/>
    </source>
</evidence>
<dbReference type="PANTHER" id="PTHR30070">
    <property type="entry name" value="HEME EXPORTER PROTEIN B"/>
    <property type="match status" value="1"/>
</dbReference>
<dbReference type="InterPro" id="IPR026031">
    <property type="entry name" value="Cyt_c_CcmB_bac"/>
</dbReference>
<dbReference type="PRINTS" id="PR01414">
    <property type="entry name" value="CCMBBIOGNSIS"/>
</dbReference>
<feature type="transmembrane region" description="Helical" evidence="13">
    <location>
        <begin position="21"/>
        <end position="41"/>
    </location>
</feature>
<proteinExistence type="inferred from homology"/>
<dbReference type="PIRSF" id="PIRSF002764">
    <property type="entry name" value="CcmB"/>
    <property type="match status" value="1"/>
</dbReference>
<evidence type="ECO:0000256" key="4">
    <source>
        <dbReference type="ARBA" id="ARBA00016452"/>
    </source>
</evidence>
<dbReference type="GO" id="GO:0017004">
    <property type="term" value="P:cytochrome complex assembly"/>
    <property type="evidence" value="ECO:0007669"/>
    <property type="project" value="UniProtKB-KW"/>
</dbReference>
<feature type="transmembrane region" description="Helical" evidence="13">
    <location>
        <begin position="166"/>
        <end position="188"/>
    </location>
</feature>
<keyword evidence="5 12" id="KW-0813">Transport</keyword>
<comment type="subcellular location">
    <subcellularLocation>
        <location evidence="2">Cell inner membrane</location>
        <topology evidence="2">Multi-pass membrane protein</topology>
    </subcellularLocation>
</comment>
<dbReference type="GO" id="GO:0005886">
    <property type="term" value="C:plasma membrane"/>
    <property type="evidence" value="ECO:0007669"/>
    <property type="project" value="UniProtKB-SubCell"/>
</dbReference>
<evidence type="ECO:0000256" key="2">
    <source>
        <dbReference type="ARBA" id="ARBA00004429"/>
    </source>
</evidence>
<keyword evidence="9 12" id="KW-0201">Cytochrome c-type biogenesis</keyword>
<dbReference type="NCBIfam" id="TIGR01190">
    <property type="entry name" value="ccmB"/>
    <property type="match status" value="1"/>
</dbReference>
<accession>A0A917N8Y0</accession>
<keyword evidence="15" id="KW-1185">Reference proteome</keyword>
<dbReference type="InterPro" id="IPR003544">
    <property type="entry name" value="Cyt_c_biogenesis_CcmB"/>
</dbReference>
<name>A0A917N8Y0_9GAMM</name>
<sequence length="225" mass="24794">MNLTTLFFRQVKRESLVLIRQFRYVINSSLIFLMIMIFFPLTMPPDPELLRRMAPGLAWIALLMVMLISADRLFQQDYEDGIIEQWLVSGQPVSVLVLAKTLVHWVISLVPIMALTPFLSMLFGLNGYETITLMQSLACGSPAILFLCALAAVFSGGLKQQGVFMALILLPLTIPVMIFGSGAVAIAMQGMPVIGYLALLMAMSLMTIGCLPFAIAAMMRISLVD</sequence>
<feature type="transmembrane region" description="Helical" evidence="13">
    <location>
        <begin position="194"/>
        <end position="219"/>
    </location>
</feature>
<keyword evidence="11 12" id="KW-0472">Membrane</keyword>
<reference evidence="14" key="2">
    <citation type="submission" date="2020-09" db="EMBL/GenBank/DDBJ databases">
        <authorList>
            <person name="Sun Q."/>
            <person name="Ohkuma M."/>
        </authorList>
    </citation>
    <scope>NUCLEOTIDE SEQUENCE</scope>
    <source>
        <strain evidence="14">JCM 13919</strain>
    </source>
</reference>
<evidence type="ECO:0000313" key="14">
    <source>
        <dbReference type="EMBL" id="GGI78792.1"/>
    </source>
</evidence>
<reference evidence="14" key="1">
    <citation type="journal article" date="2014" name="Int. J. Syst. Evol. Microbiol.">
        <title>Complete genome sequence of Corynebacterium casei LMG S-19264T (=DSM 44701T), isolated from a smear-ripened cheese.</title>
        <authorList>
            <consortium name="US DOE Joint Genome Institute (JGI-PGF)"/>
            <person name="Walter F."/>
            <person name="Albersmeier A."/>
            <person name="Kalinowski J."/>
            <person name="Ruckert C."/>
        </authorList>
    </citation>
    <scope>NUCLEOTIDE SEQUENCE</scope>
    <source>
        <strain evidence="14">JCM 13919</strain>
    </source>
</reference>
<keyword evidence="8 13" id="KW-0812">Transmembrane</keyword>
<evidence type="ECO:0000256" key="13">
    <source>
        <dbReference type="SAM" id="Phobius"/>
    </source>
</evidence>
<keyword evidence="10 13" id="KW-1133">Transmembrane helix</keyword>
<dbReference type="GO" id="GO:0015232">
    <property type="term" value="F:heme transmembrane transporter activity"/>
    <property type="evidence" value="ECO:0007669"/>
    <property type="project" value="InterPro"/>
</dbReference>
<feature type="transmembrane region" description="Helical" evidence="13">
    <location>
        <begin position="53"/>
        <end position="74"/>
    </location>
</feature>
<evidence type="ECO:0000313" key="15">
    <source>
        <dbReference type="Proteomes" id="UP000630149"/>
    </source>
</evidence>
<evidence type="ECO:0000256" key="8">
    <source>
        <dbReference type="ARBA" id="ARBA00022692"/>
    </source>
</evidence>
<dbReference type="GO" id="GO:1903607">
    <property type="term" value="P:cytochrome c biosynthetic process"/>
    <property type="evidence" value="ECO:0007669"/>
    <property type="project" value="TreeGrafter"/>
</dbReference>
<dbReference type="EMBL" id="BMOB01000001">
    <property type="protein sequence ID" value="GGI78792.1"/>
    <property type="molecule type" value="Genomic_DNA"/>
</dbReference>
<gene>
    <name evidence="14" type="primary">ccmB</name>
    <name evidence="14" type="ORF">GCM10007966_04220</name>
</gene>
<comment type="similarity">
    <text evidence="3 12">Belongs to the CcmB/CycW/HelB family.</text>
</comment>
<evidence type="ECO:0000256" key="6">
    <source>
        <dbReference type="ARBA" id="ARBA00022475"/>
    </source>
</evidence>
<evidence type="ECO:0000256" key="10">
    <source>
        <dbReference type="ARBA" id="ARBA00022989"/>
    </source>
</evidence>
<organism evidence="14 15">
    <name type="scientific">Legionella impletisoli</name>
    <dbReference type="NCBI Taxonomy" id="343510"/>
    <lineage>
        <taxon>Bacteria</taxon>
        <taxon>Pseudomonadati</taxon>
        <taxon>Pseudomonadota</taxon>
        <taxon>Gammaproteobacteria</taxon>
        <taxon>Legionellales</taxon>
        <taxon>Legionellaceae</taxon>
        <taxon>Legionella</taxon>
    </lineage>
</organism>
<evidence type="ECO:0000256" key="3">
    <source>
        <dbReference type="ARBA" id="ARBA00010544"/>
    </source>
</evidence>
<evidence type="ECO:0000256" key="11">
    <source>
        <dbReference type="ARBA" id="ARBA00023136"/>
    </source>
</evidence>
<dbReference type="RefSeq" id="WP_131775648.1">
    <property type="nucleotide sequence ID" value="NZ_BMOB01000001.1"/>
</dbReference>
<dbReference type="PANTHER" id="PTHR30070:SF1">
    <property type="entry name" value="CYTOCHROME C BIOGENESIS B-RELATED"/>
    <property type="match status" value="1"/>
</dbReference>
<comment type="caution">
    <text evidence="14">The sequence shown here is derived from an EMBL/GenBank/DDBJ whole genome shotgun (WGS) entry which is preliminary data.</text>
</comment>